<evidence type="ECO:0000313" key="3">
    <source>
        <dbReference type="EMBL" id="GGI43090.1"/>
    </source>
</evidence>
<evidence type="ECO:0000313" key="4">
    <source>
        <dbReference type="Proteomes" id="UP000615455"/>
    </source>
</evidence>
<feature type="transmembrane region" description="Helical" evidence="1">
    <location>
        <begin position="21"/>
        <end position="47"/>
    </location>
</feature>
<dbReference type="Pfam" id="PF13529">
    <property type="entry name" value="Peptidase_C39_2"/>
    <property type="match status" value="1"/>
</dbReference>
<keyword evidence="1" id="KW-0812">Transmembrane</keyword>
<protein>
    <recommendedName>
        <fullName evidence="2">Peptidase C39-like domain-containing protein</fullName>
    </recommendedName>
</protein>
<reference evidence="4" key="1">
    <citation type="journal article" date="2019" name="Int. J. Syst. Evol. Microbiol.">
        <title>The Global Catalogue of Microorganisms (GCM) 10K type strain sequencing project: providing services to taxonomists for standard genome sequencing and annotation.</title>
        <authorList>
            <consortium name="The Broad Institute Genomics Platform"/>
            <consortium name="The Broad Institute Genome Sequencing Center for Infectious Disease"/>
            <person name="Wu L."/>
            <person name="Ma J."/>
        </authorList>
    </citation>
    <scope>NUCLEOTIDE SEQUENCE [LARGE SCALE GENOMIC DNA]</scope>
    <source>
        <strain evidence="4">CGMCC 1.15043</strain>
    </source>
</reference>
<gene>
    <name evidence="3" type="ORF">GCM10008018_00310</name>
</gene>
<dbReference type="Gene3D" id="3.90.70.10">
    <property type="entry name" value="Cysteine proteinases"/>
    <property type="match status" value="1"/>
</dbReference>
<evidence type="ECO:0000256" key="1">
    <source>
        <dbReference type="SAM" id="Phobius"/>
    </source>
</evidence>
<dbReference type="Proteomes" id="UP000615455">
    <property type="component" value="Unassembled WGS sequence"/>
</dbReference>
<dbReference type="InterPro" id="IPR039564">
    <property type="entry name" value="Peptidase_C39-like"/>
</dbReference>
<comment type="caution">
    <text evidence="3">The sequence shown here is derived from an EMBL/GenBank/DDBJ whole genome shotgun (WGS) entry which is preliminary data.</text>
</comment>
<keyword evidence="1" id="KW-0472">Membrane</keyword>
<name>A0ABQ2BPL6_9BACL</name>
<evidence type="ECO:0000259" key="2">
    <source>
        <dbReference type="Pfam" id="PF13529"/>
    </source>
</evidence>
<dbReference type="EMBL" id="BMHE01000001">
    <property type="protein sequence ID" value="GGI43090.1"/>
    <property type="molecule type" value="Genomic_DNA"/>
</dbReference>
<keyword evidence="4" id="KW-1185">Reference proteome</keyword>
<feature type="domain" description="Peptidase C39-like" evidence="2">
    <location>
        <begin position="93"/>
        <end position="255"/>
    </location>
</feature>
<organism evidence="3 4">
    <name type="scientific">Paenibacillus marchantiophytorum</name>
    <dbReference type="NCBI Taxonomy" id="1619310"/>
    <lineage>
        <taxon>Bacteria</taxon>
        <taxon>Bacillati</taxon>
        <taxon>Bacillota</taxon>
        <taxon>Bacilli</taxon>
        <taxon>Bacillales</taxon>
        <taxon>Paenibacillaceae</taxon>
        <taxon>Paenibacillus</taxon>
    </lineage>
</organism>
<dbReference type="PANTHER" id="PTHR37806:SF1">
    <property type="entry name" value="PEPTIDASE C39-LIKE DOMAIN-CONTAINING PROTEIN"/>
    <property type="match status" value="1"/>
</dbReference>
<accession>A0ABQ2BPL6</accession>
<keyword evidence="1" id="KW-1133">Transmembrane helix</keyword>
<dbReference type="PANTHER" id="PTHR37806">
    <property type="entry name" value="LMO0724 PROTEIN"/>
    <property type="match status" value="1"/>
</dbReference>
<sequence length="286" mass="31218">MIKRFSIQRTGEISMKIIWQGLKVTFGFFLVGGLVFASSVFAVLLYAKATGKEPAIFASSPTAIIATPTAAVKAAQTPAPTPVAQIKKSAMIDAPVFAQLPELPAGCEITSLTMLLNYAGIAKNKMDLAAEMPKDETPATLNADGSIASWGNPNTGFVGDVTRKTRGFGIYHSGLFPLLKHYMPQAIDITGESFDMYEQQIARDIPVIAWTTIDFNIPYKWVTWETPTGPLKTTYAEHAVLLVGYDENNVYLNDPLSGKKQVQVNKAQFIESWTAMGKQGLTYLKK</sequence>
<proteinExistence type="predicted"/>